<dbReference type="RefSeq" id="WP_230002176.1">
    <property type="nucleotide sequence ID" value="NZ_CP087134.1"/>
</dbReference>
<dbReference type="InterPro" id="IPR005184">
    <property type="entry name" value="DUF306_Meta_HslJ"/>
</dbReference>
<dbReference type="InterPro" id="IPR053147">
    <property type="entry name" value="Hsp_HslJ-like"/>
</dbReference>
<evidence type="ECO:0000259" key="2">
    <source>
        <dbReference type="Pfam" id="PF14302"/>
    </source>
</evidence>
<dbReference type="Pfam" id="PF14302">
    <property type="entry name" value="DUF4377"/>
    <property type="match status" value="1"/>
</dbReference>
<dbReference type="InterPro" id="IPR038670">
    <property type="entry name" value="HslJ-like_sf"/>
</dbReference>
<gene>
    <name evidence="3" type="ORF">SGQ83_19995</name>
</gene>
<keyword evidence="4" id="KW-1185">Reference proteome</keyword>
<protein>
    <submittedName>
        <fullName evidence="3">META domain-containing protein</fullName>
    </submittedName>
</protein>
<organism evidence="3 4">
    <name type="scientific">Flavobacterium cupriresistens</name>
    <dbReference type="NCBI Taxonomy" id="2893885"/>
    <lineage>
        <taxon>Bacteria</taxon>
        <taxon>Pseudomonadati</taxon>
        <taxon>Bacteroidota</taxon>
        <taxon>Flavobacteriia</taxon>
        <taxon>Flavobacteriales</taxon>
        <taxon>Flavobacteriaceae</taxon>
        <taxon>Flavobacterium</taxon>
    </lineage>
</organism>
<comment type="caution">
    <text evidence="3">The sequence shown here is derived from an EMBL/GenBank/DDBJ whole genome shotgun (WGS) entry which is preliminary data.</text>
</comment>
<feature type="domain" description="DUF306" evidence="1">
    <location>
        <begin position="242"/>
        <end position="337"/>
    </location>
</feature>
<evidence type="ECO:0000259" key="1">
    <source>
        <dbReference type="Pfam" id="PF03724"/>
    </source>
</evidence>
<dbReference type="Pfam" id="PF03724">
    <property type="entry name" value="META"/>
    <property type="match status" value="2"/>
</dbReference>
<dbReference type="PANTHER" id="PTHR35535">
    <property type="entry name" value="HEAT SHOCK PROTEIN HSLJ"/>
    <property type="match status" value="1"/>
</dbReference>
<evidence type="ECO:0000313" key="3">
    <source>
        <dbReference type="EMBL" id="MDX6191647.1"/>
    </source>
</evidence>
<evidence type="ECO:0000313" key="4">
    <source>
        <dbReference type="Proteomes" id="UP001273350"/>
    </source>
</evidence>
<accession>A0ABU4RGD1</accession>
<name>A0ABU4RGD1_9FLAO</name>
<dbReference type="PANTHER" id="PTHR35535:SF1">
    <property type="entry name" value="HEAT SHOCK PROTEIN HSLJ"/>
    <property type="match status" value="1"/>
</dbReference>
<proteinExistence type="predicted"/>
<dbReference type="InterPro" id="IPR025485">
    <property type="entry name" value="DUF4377"/>
</dbReference>
<dbReference type="Proteomes" id="UP001273350">
    <property type="component" value="Unassembled WGS sequence"/>
</dbReference>
<dbReference type="Gene3D" id="2.40.128.270">
    <property type="match status" value="2"/>
</dbReference>
<reference evidence="3 4" key="1">
    <citation type="submission" date="2023-11" db="EMBL/GenBank/DDBJ databases">
        <title>Unpublished Manusciprt.</title>
        <authorList>
            <person name="Saticioglu I.B."/>
            <person name="Ay H."/>
            <person name="Ajmi N."/>
            <person name="Altun S."/>
            <person name="Duman M."/>
        </authorList>
    </citation>
    <scope>NUCLEOTIDE SEQUENCE [LARGE SCALE GENOMIC DNA]</scope>
    <source>
        <strain evidence="3 4">Fl-318</strain>
    </source>
</reference>
<dbReference type="EMBL" id="JAWXVI010000011">
    <property type="protein sequence ID" value="MDX6191647.1"/>
    <property type="molecule type" value="Genomic_DNA"/>
</dbReference>
<feature type="domain" description="DUF306" evidence="1">
    <location>
        <begin position="124"/>
        <end position="228"/>
    </location>
</feature>
<feature type="domain" description="DUF4377" evidence="2">
    <location>
        <begin position="37"/>
        <end position="111"/>
    </location>
</feature>
<sequence length="350" mass="39733">MSITKFETMKRFKKMYVFMMLLLVSAFTYGQETIKMTVKENKVPCQGVAPMECLEVKYDNGKDWELFYDHIEGFNFEKGNRYEIIVIRTKRQGIVPADASSYLYKLKSIVSTKPVTKANGIYNTKMILTRLNGKTINSKSVYMTIDPTTETISGKSGCNNFNAKYKKLNSKNGIQISAGAGTLMACNDAAMKVERDFLDAIKDKKYKIVKKKNVVQFKNSKNKTIMEFSIPTQNDLWSYIGKNDWKLISLENVGQDYGRASIKFNIAEKKVNGNSGCNNFFGSYTASGDNSIQFSNIASTRMACLNEEANKTEQKILSFLNDKKLRFDVADQTLNFYLDNKLVMMFGVAK</sequence>